<gene>
    <name evidence="2" type="ORF">PLEPLA_LOCUS38567</name>
</gene>
<organism evidence="2 3">
    <name type="scientific">Pleuronectes platessa</name>
    <name type="common">European plaice</name>
    <dbReference type="NCBI Taxonomy" id="8262"/>
    <lineage>
        <taxon>Eukaryota</taxon>
        <taxon>Metazoa</taxon>
        <taxon>Chordata</taxon>
        <taxon>Craniata</taxon>
        <taxon>Vertebrata</taxon>
        <taxon>Euteleostomi</taxon>
        <taxon>Actinopterygii</taxon>
        <taxon>Neopterygii</taxon>
        <taxon>Teleostei</taxon>
        <taxon>Neoteleostei</taxon>
        <taxon>Acanthomorphata</taxon>
        <taxon>Carangaria</taxon>
        <taxon>Pleuronectiformes</taxon>
        <taxon>Pleuronectoidei</taxon>
        <taxon>Pleuronectidae</taxon>
        <taxon>Pleuronectes</taxon>
    </lineage>
</organism>
<evidence type="ECO:0000313" key="3">
    <source>
        <dbReference type="Proteomes" id="UP001153269"/>
    </source>
</evidence>
<name>A0A9N7VJJ4_PLEPL</name>
<reference evidence="2" key="1">
    <citation type="submission" date="2020-03" db="EMBL/GenBank/DDBJ databases">
        <authorList>
            <person name="Weist P."/>
        </authorList>
    </citation>
    <scope>NUCLEOTIDE SEQUENCE</scope>
</reference>
<proteinExistence type="predicted"/>
<sequence length="153" mass="16402">MSSSNYNQYVSLCLYVPRRDPDPDAPYLLDTSSAVMSSGASTLTFSPSSSTSCLITEGLLAAVRLPPRAKRNSEHPTPPAPSLPFGRLSHCRQVHAPVAAKVPTCPPYARLRSASLLLPLPTRIQLADHPKSVPRSPPPILTHTHHGALSTAH</sequence>
<comment type="caution">
    <text evidence="2">The sequence shown here is derived from an EMBL/GenBank/DDBJ whole genome shotgun (WGS) entry which is preliminary data.</text>
</comment>
<dbReference type="EMBL" id="CADEAL010004069">
    <property type="protein sequence ID" value="CAB1450875.1"/>
    <property type="molecule type" value="Genomic_DNA"/>
</dbReference>
<keyword evidence="3" id="KW-1185">Reference proteome</keyword>
<feature type="region of interest" description="Disordered" evidence="1">
    <location>
        <begin position="128"/>
        <end position="153"/>
    </location>
</feature>
<evidence type="ECO:0000313" key="2">
    <source>
        <dbReference type="EMBL" id="CAB1450875.1"/>
    </source>
</evidence>
<dbReference type="Proteomes" id="UP001153269">
    <property type="component" value="Unassembled WGS sequence"/>
</dbReference>
<protein>
    <submittedName>
        <fullName evidence="2">Uncharacterized protein</fullName>
    </submittedName>
</protein>
<dbReference type="AlphaFoldDB" id="A0A9N7VJJ4"/>
<accession>A0A9N7VJJ4</accession>
<evidence type="ECO:0000256" key="1">
    <source>
        <dbReference type="SAM" id="MobiDB-lite"/>
    </source>
</evidence>